<evidence type="ECO:0000313" key="3">
    <source>
        <dbReference type="Proteomes" id="UP000310506"/>
    </source>
</evidence>
<protein>
    <recommendedName>
        <fullName evidence="1">Transposase IS4-like domain-containing protein</fullName>
    </recommendedName>
</protein>
<organism evidence="2 3">
    <name type="scientific">Vagococcus silagei</name>
    <dbReference type="NCBI Taxonomy" id="2508885"/>
    <lineage>
        <taxon>Bacteria</taxon>
        <taxon>Bacillati</taxon>
        <taxon>Bacillota</taxon>
        <taxon>Bacilli</taxon>
        <taxon>Lactobacillales</taxon>
        <taxon>Enterococcaceae</taxon>
        <taxon>Vagococcus</taxon>
    </lineage>
</organism>
<name>A0A4S3B3E4_9ENTE</name>
<sequence length="94" mass="10463">MAVSSTSQYLLSVITTSASIADVSMAIPMMRELVQLMSKPVHILIDKSYDASAVYEEAHRLGFEPFIDLKKLSANDGETDKYVTPTCLIEESYR</sequence>
<gene>
    <name evidence="2" type="ORF">ESZ54_03765</name>
</gene>
<dbReference type="RefSeq" id="WP_136136354.1">
    <property type="nucleotide sequence ID" value="NZ_SDGV01000010.1"/>
</dbReference>
<evidence type="ECO:0000259" key="1">
    <source>
        <dbReference type="Pfam" id="PF01609"/>
    </source>
</evidence>
<dbReference type="GO" id="GO:0004803">
    <property type="term" value="F:transposase activity"/>
    <property type="evidence" value="ECO:0007669"/>
    <property type="project" value="InterPro"/>
</dbReference>
<accession>A0A4S3B3E4</accession>
<dbReference type="Pfam" id="PF01609">
    <property type="entry name" value="DDE_Tnp_1"/>
    <property type="match status" value="1"/>
</dbReference>
<keyword evidence="3" id="KW-1185">Reference proteome</keyword>
<dbReference type="GO" id="GO:0006313">
    <property type="term" value="P:DNA transposition"/>
    <property type="evidence" value="ECO:0007669"/>
    <property type="project" value="InterPro"/>
</dbReference>
<reference evidence="2 3" key="1">
    <citation type="submission" date="2019-01" db="EMBL/GenBank/DDBJ databases">
        <title>Vagococcus silagei sp. nov. isolated from brewer's grain.</title>
        <authorList>
            <person name="Guu J.-R."/>
        </authorList>
    </citation>
    <scope>NUCLEOTIDE SEQUENCE [LARGE SCALE GENOMIC DNA]</scope>
    <source>
        <strain evidence="2 3">2B-2</strain>
    </source>
</reference>
<comment type="caution">
    <text evidence="2">The sequence shown here is derived from an EMBL/GenBank/DDBJ whole genome shotgun (WGS) entry which is preliminary data.</text>
</comment>
<evidence type="ECO:0000313" key="2">
    <source>
        <dbReference type="EMBL" id="THB61581.1"/>
    </source>
</evidence>
<dbReference type="OrthoDB" id="2198621at2"/>
<dbReference type="Proteomes" id="UP000310506">
    <property type="component" value="Unassembled WGS sequence"/>
</dbReference>
<feature type="domain" description="Transposase IS4-like" evidence="1">
    <location>
        <begin position="2"/>
        <end position="72"/>
    </location>
</feature>
<dbReference type="EMBL" id="SDGV01000010">
    <property type="protein sequence ID" value="THB61581.1"/>
    <property type="molecule type" value="Genomic_DNA"/>
</dbReference>
<dbReference type="AlphaFoldDB" id="A0A4S3B3E4"/>
<dbReference type="GO" id="GO:0003677">
    <property type="term" value="F:DNA binding"/>
    <property type="evidence" value="ECO:0007669"/>
    <property type="project" value="InterPro"/>
</dbReference>
<dbReference type="InterPro" id="IPR002559">
    <property type="entry name" value="Transposase_11"/>
</dbReference>
<proteinExistence type="predicted"/>